<protein>
    <submittedName>
        <fullName evidence="2">Uncharacterized protein</fullName>
    </submittedName>
</protein>
<comment type="caution">
    <text evidence="2">The sequence shown here is derived from an EMBL/GenBank/DDBJ whole genome shotgun (WGS) entry which is preliminary data.</text>
</comment>
<feature type="transmembrane region" description="Helical" evidence="1">
    <location>
        <begin position="372"/>
        <end position="394"/>
    </location>
</feature>
<keyword evidence="1" id="KW-1133">Transmembrane helix</keyword>
<keyword evidence="3" id="KW-1185">Reference proteome</keyword>
<keyword evidence="1" id="KW-0812">Transmembrane</keyword>
<name>A0ABP0QRK7_9DINO</name>
<evidence type="ECO:0000313" key="3">
    <source>
        <dbReference type="Proteomes" id="UP001642484"/>
    </source>
</evidence>
<dbReference type="EMBL" id="CAXAMN010024884">
    <property type="protein sequence ID" value="CAK9090763.1"/>
    <property type="molecule type" value="Genomic_DNA"/>
</dbReference>
<gene>
    <name evidence="2" type="ORF">CCMP2556_LOCUS43587</name>
</gene>
<organism evidence="2 3">
    <name type="scientific">Durusdinium trenchii</name>
    <dbReference type="NCBI Taxonomy" id="1381693"/>
    <lineage>
        <taxon>Eukaryota</taxon>
        <taxon>Sar</taxon>
        <taxon>Alveolata</taxon>
        <taxon>Dinophyceae</taxon>
        <taxon>Suessiales</taxon>
        <taxon>Symbiodiniaceae</taxon>
        <taxon>Durusdinium</taxon>
    </lineage>
</organism>
<feature type="transmembrane region" description="Helical" evidence="1">
    <location>
        <begin position="169"/>
        <end position="186"/>
    </location>
</feature>
<sequence length="560" mass="63227">MPHATAHATDHFTSLPFTGRLLVSSRPVAPTSSGSIGWAMKAECDLSEQLHKGRNVGQPLLWSVLITLLCAHLAVNEDPAASGANTSRCFQRYYCAFIGISMLCNHLEGHGKFYRWFYSSGIEPSKKRGLGHAGKKFYGLISAPFLTPKQHEMAALVTIMSLFISCGPWAPRFFLFVAYFGWFFYYSQLFCATKAGGHGTTLVPGTLLMLALSPLNEATREGHDLVWPVEFIKLQIAAMYCGSGLCKLGGAFAFRRIWSGTTLQAYTFDSMWSRPGGEITWALQAFAVRSPRLLIPAAVGALFFEVAFPFALTSYSAGLFFTALGLSFHTGIYFLQGFDFLSQWCPVYFLFALHKDASIQSTMMSLEGGFDALIHLEFSGFLVAYLYTMISIMVSLVMLDVWYGEVLPWSCCPMFLVPRNLFSQDMPRWWTMTGRPDQRDAGYMDPLMYSPVSTKHYMPEEDLQKYPYKVLQFGSLSQVPKELQKFVLPQYLGHPVDDILCFSNFPITAELREALTEMVRLTFSYSEEDTFNSEALGRLVEQQRRCRYFFEEAEFKAKWT</sequence>
<evidence type="ECO:0000256" key="1">
    <source>
        <dbReference type="SAM" id="Phobius"/>
    </source>
</evidence>
<evidence type="ECO:0000313" key="2">
    <source>
        <dbReference type="EMBL" id="CAK9090763.1"/>
    </source>
</evidence>
<proteinExistence type="predicted"/>
<feature type="transmembrane region" description="Helical" evidence="1">
    <location>
        <begin position="293"/>
        <end position="312"/>
    </location>
</feature>
<reference evidence="2 3" key="1">
    <citation type="submission" date="2024-02" db="EMBL/GenBank/DDBJ databases">
        <authorList>
            <person name="Chen Y."/>
            <person name="Shah S."/>
            <person name="Dougan E. K."/>
            <person name="Thang M."/>
            <person name="Chan C."/>
        </authorList>
    </citation>
    <scope>NUCLEOTIDE SEQUENCE [LARGE SCALE GENOMIC DNA]</scope>
</reference>
<keyword evidence="1" id="KW-0472">Membrane</keyword>
<dbReference type="Proteomes" id="UP001642484">
    <property type="component" value="Unassembled WGS sequence"/>
</dbReference>
<feature type="transmembrane region" description="Helical" evidence="1">
    <location>
        <begin position="332"/>
        <end position="351"/>
    </location>
</feature>
<accession>A0ABP0QRK7</accession>